<evidence type="ECO:0000313" key="5">
    <source>
        <dbReference type="EMBL" id="HHS28492.1"/>
    </source>
</evidence>
<feature type="compositionally biased region" description="Basic and acidic residues" evidence="1">
    <location>
        <begin position="363"/>
        <end position="372"/>
    </location>
</feature>
<reference evidence="5" key="1">
    <citation type="journal article" date="2020" name="mSystems">
        <title>Genome- and Community-Level Interaction Insights into Carbon Utilization and Element Cycling Functions of Hydrothermarchaeota in Hydrothermal Sediment.</title>
        <authorList>
            <person name="Zhou Z."/>
            <person name="Liu Y."/>
            <person name="Xu W."/>
            <person name="Pan J."/>
            <person name="Luo Z.H."/>
            <person name="Li M."/>
        </authorList>
    </citation>
    <scope>NUCLEOTIDE SEQUENCE [LARGE SCALE GENOMIC DNA]</scope>
    <source>
        <strain evidence="5">SpSt-767</strain>
    </source>
</reference>
<comment type="caution">
    <text evidence="5">The sequence shown here is derived from an EMBL/GenBank/DDBJ whole genome shotgun (WGS) entry which is preliminary data.</text>
</comment>
<feature type="region of interest" description="Disordered" evidence="1">
    <location>
        <begin position="362"/>
        <end position="387"/>
    </location>
</feature>
<evidence type="ECO:0000259" key="3">
    <source>
        <dbReference type="Pfam" id="PF09822"/>
    </source>
</evidence>
<dbReference type="InterPro" id="IPR019196">
    <property type="entry name" value="ABC_transp_unknown"/>
</dbReference>
<dbReference type="Pfam" id="PF23357">
    <property type="entry name" value="DUF7088"/>
    <property type="match status" value="1"/>
</dbReference>
<keyword evidence="2" id="KW-0472">Membrane</keyword>
<feature type="domain" description="DUF7088" evidence="4">
    <location>
        <begin position="48"/>
        <end position="115"/>
    </location>
</feature>
<feature type="transmembrane region" description="Helical" evidence="2">
    <location>
        <begin position="454"/>
        <end position="476"/>
    </location>
</feature>
<sequence length="482" mass="54479">MNLWEKFQSRPVVYGGTSALAILLVAGILVFVILLGNRYSLRWDLTRNQSHSLSAVSRTLVKEVHKPLTMTVFIPEGSAERQRAREVLELYTHQNPKISFTFLDPERDPVRADAAGFRRDGNILLAYEGRTQLAETPTEESISEALRHLLQKQQKKIYFLTGHGERTGPQERRGFQVAQKALRNEGYSLAELNLMRESDVPKDAAVLIIAAPQKDLLANELQALSRYLDRSGRIFLLLNPYHDAGLKNLLAGYGVTLDDGMIFEINQLTQDRAILSPIVTQYPPQRITRGFTLATIFPYARPLFLNKDSKTATLEPLVETSPSSWEKIGKDWQKDWQKEKKPLYDEKTDKKGPFTIAALVEPKMARQPEPEAKPNPQPDQKNAVPEKPQNTAQAYLAVFGDAEFATDEFFNQLGNGDLFLNTVNFLSAEEKQIIIRKNSENLEPLLLTGWKISVVFLVSLIILPLAMLIAGVTVYLRRRALR</sequence>
<dbReference type="Pfam" id="PF09822">
    <property type="entry name" value="ABC_transp_aux"/>
    <property type="match status" value="1"/>
</dbReference>
<evidence type="ECO:0000256" key="1">
    <source>
        <dbReference type="SAM" id="MobiDB-lite"/>
    </source>
</evidence>
<evidence type="ECO:0000256" key="2">
    <source>
        <dbReference type="SAM" id="Phobius"/>
    </source>
</evidence>
<evidence type="ECO:0000259" key="4">
    <source>
        <dbReference type="Pfam" id="PF23357"/>
    </source>
</evidence>
<evidence type="ECO:0008006" key="6">
    <source>
        <dbReference type="Google" id="ProtNLM"/>
    </source>
</evidence>
<proteinExistence type="predicted"/>
<feature type="domain" description="ABC-type uncharacterised transport system" evidence="3">
    <location>
        <begin position="154"/>
        <end position="421"/>
    </location>
</feature>
<keyword evidence="2" id="KW-1133">Transmembrane helix</keyword>
<protein>
    <recommendedName>
        <fullName evidence="6">ABC-type uncharacterized transport system domain-containing protein</fullName>
    </recommendedName>
</protein>
<dbReference type="InterPro" id="IPR055396">
    <property type="entry name" value="DUF7088"/>
</dbReference>
<dbReference type="AlphaFoldDB" id="A0A7V6A1G0"/>
<gene>
    <name evidence="5" type="ORF">ENV52_02165</name>
</gene>
<feature type="transmembrane region" description="Helical" evidence="2">
    <location>
        <begin position="12"/>
        <end position="35"/>
    </location>
</feature>
<organism evidence="5">
    <name type="scientific">Desulfobacca acetoxidans</name>
    <dbReference type="NCBI Taxonomy" id="60893"/>
    <lineage>
        <taxon>Bacteria</taxon>
        <taxon>Pseudomonadati</taxon>
        <taxon>Thermodesulfobacteriota</taxon>
        <taxon>Desulfobaccia</taxon>
        <taxon>Desulfobaccales</taxon>
        <taxon>Desulfobaccaceae</taxon>
        <taxon>Desulfobacca</taxon>
    </lineage>
</organism>
<dbReference type="EMBL" id="DTGR01000032">
    <property type="protein sequence ID" value="HHS28492.1"/>
    <property type="molecule type" value="Genomic_DNA"/>
</dbReference>
<keyword evidence="2" id="KW-0812">Transmembrane</keyword>
<accession>A0A7V6A1G0</accession>
<name>A0A7V6A1G0_9BACT</name>